<sequence>MREIKFRAWDKDKERMNYNIQNYYDNLGWGYYPKDVNAVFGDFLDNEYQEVMQYTGLKDKNGVESYFDDLVKWDNAIYQIIWDEDRGIAKLKYIKGKTVWNVSLQIPYIKKMEVIGNIYENPELLKELKDGITSK</sequence>
<protein>
    <recommendedName>
        <fullName evidence="1">YopX protein domain-containing protein</fullName>
    </recommendedName>
</protein>
<dbReference type="InterPro" id="IPR019096">
    <property type="entry name" value="YopX_protein"/>
</dbReference>
<comment type="caution">
    <text evidence="2">The sequence shown here is derived from an EMBL/GenBank/DDBJ whole genome shotgun (WGS) entry which is preliminary data.</text>
</comment>
<evidence type="ECO:0000259" key="1">
    <source>
        <dbReference type="Pfam" id="PF09643"/>
    </source>
</evidence>
<organism evidence="2">
    <name type="scientific">marine sediment metagenome</name>
    <dbReference type="NCBI Taxonomy" id="412755"/>
    <lineage>
        <taxon>unclassified sequences</taxon>
        <taxon>metagenomes</taxon>
        <taxon>ecological metagenomes</taxon>
    </lineage>
</organism>
<feature type="domain" description="YopX protein" evidence="1">
    <location>
        <begin position="5"/>
        <end position="126"/>
    </location>
</feature>
<name>A0A0F9EDQ6_9ZZZZ</name>
<dbReference type="SUPFAM" id="SSF159006">
    <property type="entry name" value="YopX-like"/>
    <property type="match status" value="1"/>
</dbReference>
<dbReference type="InterPro" id="IPR023385">
    <property type="entry name" value="YopX-like_C"/>
</dbReference>
<proteinExistence type="predicted"/>
<dbReference type="Pfam" id="PF09643">
    <property type="entry name" value="YopX"/>
    <property type="match status" value="1"/>
</dbReference>
<dbReference type="AlphaFoldDB" id="A0A0F9EDQ6"/>
<dbReference type="Gene3D" id="2.30.30.290">
    <property type="entry name" value="YopX-like domains"/>
    <property type="match status" value="1"/>
</dbReference>
<dbReference type="EMBL" id="LAZR01025380">
    <property type="protein sequence ID" value="KKL72089.1"/>
    <property type="molecule type" value="Genomic_DNA"/>
</dbReference>
<gene>
    <name evidence="2" type="ORF">LCGC14_2088410</name>
</gene>
<reference evidence="2" key="1">
    <citation type="journal article" date="2015" name="Nature">
        <title>Complex archaea that bridge the gap between prokaryotes and eukaryotes.</title>
        <authorList>
            <person name="Spang A."/>
            <person name="Saw J.H."/>
            <person name="Jorgensen S.L."/>
            <person name="Zaremba-Niedzwiedzka K."/>
            <person name="Martijn J."/>
            <person name="Lind A.E."/>
            <person name="van Eijk R."/>
            <person name="Schleper C."/>
            <person name="Guy L."/>
            <person name="Ettema T.J."/>
        </authorList>
    </citation>
    <scope>NUCLEOTIDE SEQUENCE</scope>
</reference>
<accession>A0A0F9EDQ6</accession>
<evidence type="ECO:0000313" key="2">
    <source>
        <dbReference type="EMBL" id="KKL72089.1"/>
    </source>
</evidence>